<accession>A0A835IDR1</accession>
<dbReference type="EMBL" id="JADFTS010000003">
    <property type="protein sequence ID" value="KAF9617045.1"/>
    <property type="molecule type" value="Genomic_DNA"/>
</dbReference>
<dbReference type="SUPFAM" id="SSF56235">
    <property type="entry name" value="N-terminal nucleophile aminohydrolases (Ntn hydrolases)"/>
    <property type="match status" value="1"/>
</dbReference>
<dbReference type="Gene3D" id="3.60.20.10">
    <property type="entry name" value="Glutamine Phosphoribosylpyrophosphate, subunit 1, domain 1"/>
    <property type="match status" value="1"/>
</dbReference>
<dbReference type="Proteomes" id="UP000631114">
    <property type="component" value="Unassembled WGS sequence"/>
</dbReference>
<dbReference type="Pfam" id="PF00227">
    <property type="entry name" value="Proteasome"/>
    <property type="match status" value="1"/>
</dbReference>
<dbReference type="GO" id="GO:0005839">
    <property type="term" value="C:proteasome core complex"/>
    <property type="evidence" value="ECO:0007669"/>
    <property type="project" value="InterPro"/>
</dbReference>
<keyword evidence="2" id="KW-1185">Reference proteome</keyword>
<dbReference type="InterPro" id="IPR029055">
    <property type="entry name" value="Ntn_hydrolases_N"/>
</dbReference>
<name>A0A835IDR1_9MAGN</name>
<dbReference type="OrthoDB" id="431557at2759"/>
<evidence type="ECO:0000313" key="2">
    <source>
        <dbReference type="Proteomes" id="UP000631114"/>
    </source>
</evidence>
<evidence type="ECO:0000313" key="1">
    <source>
        <dbReference type="EMBL" id="KAF9617045.1"/>
    </source>
</evidence>
<sequence>PRALYKYKRLFKLFHLHNGENGNGNKFYKIVFAADELKRDILHELPLIFSTGLKLGSPVFIVSKLCAVDNSGTVIGIKYKDGIVMGVEKLIASKMMLRGSNRRIHSVHRHSSMGLSVWCKLLCGLIMSLNDNEEEEEEEGVYHHMTGGGVVNRNRWRITEIFCVSTM</sequence>
<dbReference type="GO" id="GO:0051603">
    <property type="term" value="P:proteolysis involved in protein catabolic process"/>
    <property type="evidence" value="ECO:0007669"/>
    <property type="project" value="InterPro"/>
</dbReference>
<feature type="non-terminal residue" evidence="1">
    <location>
        <position position="167"/>
    </location>
</feature>
<gene>
    <name evidence="1" type="ORF">IFM89_033115</name>
</gene>
<dbReference type="InterPro" id="IPR001353">
    <property type="entry name" value="Proteasome_sua/b"/>
</dbReference>
<protein>
    <submittedName>
        <fullName evidence="1">Uncharacterized protein</fullName>
    </submittedName>
</protein>
<comment type="caution">
    <text evidence="1">The sequence shown here is derived from an EMBL/GenBank/DDBJ whole genome shotgun (WGS) entry which is preliminary data.</text>
</comment>
<proteinExistence type="predicted"/>
<organism evidence="1 2">
    <name type="scientific">Coptis chinensis</name>
    <dbReference type="NCBI Taxonomy" id="261450"/>
    <lineage>
        <taxon>Eukaryota</taxon>
        <taxon>Viridiplantae</taxon>
        <taxon>Streptophyta</taxon>
        <taxon>Embryophyta</taxon>
        <taxon>Tracheophyta</taxon>
        <taxon>Spermatophyta</taxon>
        <taxon>Magnoliopsida</taxon>
        <taxon>Ranunculales</taxon>
        <taxon>Ranunculaceae</taxon>
        <taxon>Coptidoideae</taxon>
        <taxon>Coptis</taxon>
    </lineage>
</organism>
<dbReference type="AlphaFoldDB" id="A0A835IDR1"/>
<reference evidence="1 2" key="1">
    <citation type="submission" date="2020-10" db="EMBL/GenBank/DDBJ databases">
        <title>The Coptis chinensis genome and diversification of protoberbering-type alkaloids.</title>
        <authorList>
            <person name="Wang B."/>
            <person name="Shu S."/>
            <person name="Song C."/>
            <person name="Liu Y."/>
        </authorList>
    </citation>
    <scope>NUCLEOTIDE SEQUENCE [LARGE SCALE GENOMIC DNA]</scope>
    <source>
        <strain evidence="1">HL-2020</strain>
        <tissue evidence="1">Leaf</tissue>
    </source>
</reference>